<feature type="domain" description="F93 winged-helix" evidence="1">
    <location>
        <begin position="11"/>
        <end position="73"/>
    </location>
</feature>
<dbReference type="Pfam" id="PF22194">
    <property type="entry name" value="WHD_F93"/>
    <property type="match status" value="1"/>
</dbReference>
<accession>A0A3N6MLS7</accession>
<keyword evidence="3" id="KW-1185">Reference proteome</keyword>
<reference evidence="2 3" key="1">
    <citation type="submission" date="2018-10" db="EMBL/GenBank/DDBJ databases">
        <title>Natrarchaeobius chitinivorans gen. nov., sp. nov., and Natrarchaeobius haloalkaliphilus sp. nov., alkaliphilic, chitin-utilizing haloarchaea from hypersaline alkaline lakes.</title>
        <authorList>
            <person name="Sorokin D.Y."/>
            <person name="Elcheninov A.G."/>
            <person name="Kostrikina N.A."/>
            <person name="Bale N.J."/>
            <person name="Sinninghe Damste J.S."/>
            <person name="Khijniak T.V."/>
            <person name="Kublanov I.V."/>
            <person name="Toshchakov S.V."/>
        </authorList>
    </citation>
    <scope>NUCLEOTIDE SEQUENCE [LARGE SCALE GENOMIC DNA]</scope>
    <source>
        <strain evidence="2 3">AArcht7</strain>
    </source>
</reference>
<protein>
    <submittedName>
        <fullName evidence="2">Transcriptional regulator</fullName>
    </submittedName>
</protein>
<name>A0A3N6MLS7_NATCH</name>
<organism evidence="2 3">
    <name type="scientific">Natrarchaeobius chitinivorans</name>
    <dbReference type="NCBI Taxonomy" id="1679083"/>
    <lineage>
        <taxon>Archaea</taxon>
        <taxon>Methanobacteriati</taxon>
        <taxon>Methanobacteriota</taxon>
        <taxon>Stenosarchaea group</taxon>
        <taxon>Halobacteria</taxon>
        <taxon>Halobacteriales</taxon>
        <taxon>Natrialbaceae</taxon>
        <taxon>Natrarchaeobius</taxon>
    </lineage>
</organism>
<dbReference type="InterPro" id="IPR036390">
    <property type="entry name" value="WH_DNA-bd_sf"/>
</dbReference>
<dbReference type="EMBL" id="REFZ01000016">
    <property type="protein sequence ID" value="RQG98300.1"/>
    <property type="molecule type" value="Genomic_DNA"/>
</dbReference>
<dbReference type="OrthoDB" id="56053at2157"/>
<comment type="caution">
    <text evidence="2">The sequence shown here is derived from an EMBL/GenBank/DDBJ whole genome shotgun (WGS) entry which is preliminary data.</text>
</comment>
<dbReference type="InterPro" id="IPR036388">
    <property type="entry name" value="WH-like_DNA-bd_sf"/>
</dbReference>
<dbReference type="InterPro" id="IPR054020">
    <property type="entry name" value="WHD_F93"/>
</dbReference>
<dbReference type="Gene3D" id="1.10.10.10">
    <property type="entry name" value="Winged helix-like DNA-binding domain superfamily/Winged helix DNA-binding domain"/>
    <property type="match status" value="1"/>
</dbReference>
<evidence type="ECO:0000313" key="3">
    <source>
        <dbReference type="Proteomes" id="UP000281431"/>
    </source>
</evidence>
<proteinExistence type="predicted"/>
<sequence>MALVDERKVDVLVYLHENGPDTGYSIVASDDVEYTKGYIYDVLGELEDEGMIEVADRESKGRKRVTYQLTENGTLLLRALDRVSSEG</sequence>
<evidence type="ECO:0000313" key="2">
    <source>
        <dbReference type="EMBL" id="RQG98300.1"/>
    </source>
</evidence>
<dbReference type="SUPFAM" id="SSF46785">
    <property type="entry name" value="Winged helix' DNA-binding domain"/>
    <property type="match status" value="1"/>
</dbReference>
<gene>
    <name evidence="2" type="ORF">EA472_17965</name>
</gene>
<evidence type="ECO:0000259" key="1">
    <source>
        <dbReference type="Pfam" id="PF22194"/>
    </source>
</evidence>
<dbReference type="AlphaFoldDB" id="A0A3N6MLS7"/>
<dbReference type="Proteomes" id="UP000281431">
    <property type="component" value="Unassembled WGS sequence"/>
</dbReference>